<dbReference type="Gene3D" id="3.40.630.30">
    <property type="match status" value="1"/>
</dbReference>
<dbReference type="SUPFAM" id="SSF55729">
    <property type="entry name" value="Acyl-CoA N-acyltransferases (Nat)"/>
    <property type="match status" value="1"/>
</dbReference>
<name>A0A7W5P8L2_9ACTN</name>
<evidence type="ECO:0000313" key="2">
    <source>
        <dbReference type="Proteomes" id="UP000565572"/>
    </source>
</evidence>
<dbReference type="GO" id="GO:0016740">
    <property type="term" value="F:transferase activity"/>
    <property type="evidence" value="ECO:0007669"/>
    <property type="project" value="UniProtKB-KW"/>
</dbReference>
<keyword evidence="2" id="KW-1185">Reference proteome</keyword>
<protein>
    <submittedName>
        <fullName evidence="1">GNAT superfamily N-acetyltransferase</fullName>
    </submittedName>
</protein>
<gene>
    <name evidence="1" type="ORF">FHX39_003759</name>
</gene>
<accession>A0A7W5P8L2</accession>
<dbReference type="RefSeq" id="WP_183341953.1">
    <property type="nucleotide sequence ID" value="NZ_JACHZG010000002.1"/>
</dbReference>
<proteinExistence type="predicted"/>
<dbReference type="Proteomes" id="UP000565572">
    <property type="component" value="Unassembled WGS sequence"/>
</dbReference>
<evidence type="ECO:0000313" key="1">
    <source>
        <dbReference type="EMBL" id="MBB3328774.1"/>
    </source>
</evidence>
<keyword evidence="1" id="KW-0808">Transferase</keyword>
<dbReference type="EMBL" id="JACHZG010000002">
    <property type="protein sequence ID" value="MBB3328774.1"/>
    <property type="molecule type" value="Genomic_DNA"/>
</dbReference>
<dbReference type="InterPro" id="IPR016181">
    <property type="entry name" value="Acyl_CoA_acyltransferase"/>
</dbReference>
<sequence>MQVHVETEVGGADLEILHPLYLRAFAPLVTRAAARHVLTRDEFDGEMADPRILKLLVRDDDGVPVGLTTLTRDLTAVPWVNPSYFWTRFPDAAGRDALFYLGYTLVDPERRRSQALLLMASEVKHQLESTRGVVGFDTCAYNDEHGVGRWTGWLFGPRSTVASLDTQTYSVADYRHGRLPTEPVASPQVAVDDLRLVSLAERPDLVEEIGALLLSRWPVFMLAGHPGHDEELEELLQSFPEHQVLALDAEDRVRGVASSLPLDWDGTAADLPSGWDGAVSRAAALRRSGRPANAASALSITVAPDAARRGLAVRFIEALREATARAGGRALIAPVRPVLKERYPLVAMEEFLTWRTPEGEPFDPWVRTHLRLGARMLGVAPVSMTITGTVEDWRTWVEDPLPGPGTYVVPGALAPLVVADGTGTYLEPNVWLVHDVEPHRS</sequence>
<organism evidence="1 2">
    <name type="scientific">Microlunatus antarcticus</name>
    <dbReference type="NCBI Taxonomy" id="53388"/>
    <lineage>
        <taxon>Bacteria</taxon>
        <taxon>Bacillati</taxon>
        <taxon>Actinomycetota</taxon>
        <taxon>Actinomycetes</taxon>
        <taxon>Propionibacteriales</taxon>
        <taxon>Propionibacteriaceae</taxon>
        <taxon>Microlunatus</taxon>
    </lineage>
</organism>
<reference evidence="1 2" key="1">
    <citation type="submission" date="2020-08" db="EMBL/GenBank/DDBJ databases">
        <title>Sequencing the genomes of 1000 actinobacteria strains.</title>
        <authorList>
            <person name="Klenk H.-P."/>
        </authorList>
    </citation>
    <scope>NUCLEOTIDE SEQUENCE [LARGE SCALE GENOMIC DNA]</scope>
    <source>
        <strain evidence="1 2">DSM 11053</strain>
    </source>
</reference>
<dbReference type="AlphaFoldDB" id="A0A7W5P8L2"/>
<comment type="caution">
    <text evidence="1">The sequence shown here is derived from an EMBL/GenBank/DDBJ whole genome shotgun (WGS) entry which is preliminary data.</text>
</comment>